<evidence type="ECO:0000259" key="2">
    <source>
        <dbReference type="Pfam" id="PF00248"/>
    </source>
</evidence>
<dbReference type="PANTHER" id="PTHR43364">
    <property type="entry name" value="NADH-SPECIFIC METHYLGLYOXAL REDUCTASE-RELATED"/>
    <property type="match status" value="1"/>
</dbReference>
<evidence type="ECO:0000256" key="1">
    <source>
        <dbReference type="ARBA" id="ARBA00023002"/>
    </source>
</evidence>
<dbReference type="SUPFAM" id="SSF51430">
    <property type="entry name" value="NAD(P)-linked oxidoreductase"/>
    <property type="match status" value="1"/>
</dbReference>
<dbReference type="KEGG" id="kra:Krad_0261"/>
<dbReference type="STRING" id="266940.Krad_0261"/>
<proteinExistence type="predicted"/>
<sequence length="314" mass="33487">MPEGMPRIGTSDLDVHPLSLGGNVFGWTADEAESHRVLDAFVDGGGDFVDTADVYSAWSAGGAGISETIIGSWLAKPGRRDRVVLATKVGKKADRTGLAADTIRAAVDESLQRLRTDRIDLYWAHADDPATPQEETLGAFDELVRAGKVRAIGASNFTGPRLQQALETSRREGFASYAALQNEYSLVEREEYERDAADVVAANGLAAVPYYALASGFLTGKYRPGQLAESQRQAGASKYLDTPRGPRVLAALDEVAAAHGVEVATVALAWLRRQPTVVAPIASARTTGQLPALLAALELELSDEELAALERASR</sequence>
<accession>A6W4L2</accession>
<dbReference type="Proteomes" id="UP000001116">
    <property type="component" value="Chromosome"/>
</dbReference>
<dbReference type="PANTHER" id="PTHR43364:SF6">
    <property type="entry name" value="OXIDOREDUCTASE-RELATED"/>
    <property type="match status" value="1"/>
</dbReference>
<protein>
    <submittedName>
        <fullName evidence="3">Aldo/keto reductase</fullName>
    </submittedName>
</protein>
<keyword evidence="1" id="KW-0560">Oxidoreductase</keyword>
<evidence type="ECO:0000313" key="3">
    <source>
        <dbReference type="EMBL" id="ABS01751.1"/>
    </source>
</evidence>
<dbReference type="CDD" id="cd19081">
    <property type="entry name" value="AKR_AKR9C1"/>
    <property type="match status" value="1"/>
</dbReference>
<reference evidence="4" key="1">
    <citation type="journal article" date="2008" name="PLoS ONE">
        <title>Survival in nuclear waste, extreme resistance, and potential applications gleaned from the genome sequence of Kineococcus radiotolerans SRS30216.</title>
        <authorList>
            <person name="Bagwell C.E."/>
            <person name="Bhat S."/>
            <person name="Hawkins G.M."/>
            <person name="Smith B.W."/>
            <person name="Biswas T."/>
            <person name="Hoover T.R."/>
            <person name="Saunders E."/>
            <person name="Han C.S."/>
            <person name="Tsodikov O.V."/>
            <person name="Shimkets L.J."/>
        </authorList>
    </citation>
    <scope>NUCLEOTIDE SEQUENCE [LARGE SCALE GENOMIC DNA]</scope>
    <source>
        <strain evidence="4">ATCC BAA-149 / DSM 14245 / SRS30216</strain>
    </source>
</reference>
<keyword evidence="4" id="KW-1185">Reference proteome</keyword>
<dbReference type="InterPro" id="IPR050523">
    <property type="entry name" value="AKR_Detox_Biosynth"/>
</dbReference>
<dbReference type="InterPro" id="IPR036812">
    <property type="entry name" value="NAD(P)_OxRdtase_dom_sf"/>
</dbReference>
<feature type="domain" description="NADP-dependent oxidoreductase" evidence="2">
    <location>
        <begin position="18"/>
        <end position="312"/>
    </location>
</feature>
<dbReference type="Pfam" id="PF00248">
    <property type="entry name" value="Aldo_ket_red"/>
    <property type="match status" value="1"/>
</dbReference>
<dbReference type="AlphaFoldDB" id="A6W4L2"/>
<dbReference type="GO" id="GO:0016491">
    <property type="term" value="F:oxidoreductase activity"/>
    <property type="evidence" value="ECO:0007669"/>
    <property type="project" value="UniProtKB-KW"/>
</dbReference>
<gene>
    <name evidence="3" type="ordered locus">Krad_0261</name>
</gene>
<name>A6W4L2_KINRD</name>
<dbReference type="EMBL" id="CP000750">
    <property type="protein sequence ID" value="ABS01751.1"/>
    <property type="molecule type" value="Genomic_DNA"/>
</dbReference>
<dbReference type="eggNOG" id="COG0667">
    <property type="taxonomic scope" value="Bacteria"/>
</dbReference>
<evidence type="ECO:0000313" key="4">
    <source>
        <dbReference type="Proteomes" id="UP000001116"/>
    </source>
</evidence>
<dbReference type="GO" id="GO:0005829">
    <property type="term" value="C:cytosol"/>
    <property type="evidence" value="ECO:0007669"/>
    <property type="project" value="TreeGrafter"/>
</dbReference>
<dbReference type="Gene3D" id="3.20.20.100">
    <property type="entry name" value="NADP-dependent oxidoreductase domain"/>
    <property type="match status" value="1"/>
</dbReference>
<dbReference type="FunFam" id="3.20.20.100:FF:000004">
    <property type="entry name" value="Oxidoreductase, aldo/keto reductase"/>
    <property type="match status" value="1"/>
</dbReference>
<dbReference type="HOGENOM" id="CLU_023205_2_0_11"/>
<organism evidence="3 4">
    <name type="scientific">Kineococcus radiotolerans (strain ATCC BAA-149 / DSM 14245 / SRS30216)</name>
    <dbReference type="NCBI Taxonomy" id="266940"/>
    <lineage>
        <taxon>Bacteria</taxon>
        <taxon>Bacillati</taxon>
        <taxon>Actinomycetota</taxon>
        <taxon>Actinomycetes</taxon>
        <taxon>Kineosporiales</taxon>
        <taxon>Kineosporiaceae</taxon>
        <taxon>Kineococcus</taxon>
    </lineage>
</organism>
<dbReference type="InterPro" id="IPR023210">
    <property type="entry name" value="NADP_OxRdtase_dom"/>
</dbReference>